<feature type="domain" description="YjiS-like" evidence="1">
    <location>
        <begin position="39"/>
        <end position="67"/>
    </location>
</feature>
<sequence>MEVYIDSRQGSYRALSSVLISAARWMSNTSLAIHDTLYVWSEQFRQRRQLLSLSDQMLSDFGVSRIDAFKECEKPFWRL</sequence>
<name>A0A512E3X2_9PROT</name>
<dbReference type="Pfam" id="PF06568">
    <property type="entry name" value="YjiS-like"/>
    <property type="match status" value="1"/>
</dbReference>
<organism evidence="2 3">
    <name type="scientific">Skermanella aerolata</name>
    <dbReference type="NCBI Taxonomy" id="393310"/>
    <lineage>
        <taxon>Bacteria</taxon>
        <taxon>Pseudomonadati</taxon>
        <taxon>Pseudomonadota</taxon>
        <taxon>Alphaproteobacteria</taxon>
        <taxon>Rhodospirillales</taxon>
        <taxon>Azospirillaceae</taxon>
        <taxon>Skermanella</taxon>
    </lineage>
</organism>
<keyword evidence="3" id="KW-1185">Reference proteome</keyword>
<evidence type="ECO:0000259" key="1">
    <source>
        <dbReference type="Pfam" id="PF06568"/>
    </source>
</evidence>
<dbReference type="Proteomes" id="UP000321523">
    <property type="component" value="Unassembled WGS sequence"/>
</dbReference>
<comment type="caution">
    <text evidence="2">The sequence shown here is derived from an EMBL/GenBank/DDBJ whole genome shotgun (WGS) entry which is preliminary data.</text>
</comment>
<gene>
    <name evidence="2" type="ORF">SAE02_73080</name>
</gene>
<reference evidence="2 3" key="1">
    <citation type="submission" date="2019-07" db="EMBL/GenBank/DDBJ databases">
        <title>Whole genome shotgun sequence of Skermanella aerolata NBRC 106429.</title>
        <authorList>
            <person name="Hosoyama A."/>
            <person name="Uohara A."/>
            <person name="Ohji S."/>
            <person name="Ichikawa N."/>
        </authorList>
    </citation>
    <scope>NUCLEOTIDE SEQUENCE [LARGE SCALE GENOMIC DNA]</scope>
    <source>
        <strain evidence="2 3">NBRC 106429</strain>
    </source>
</reference>
<protein>
    <recommendedName>
        <fullName evidence="1">YjiS-like domain-containing protein</fullName>
    </recommendedName>
</protein>
<evidence type="ECO:0000313" key="3">
    <source>
        <dbReference type="Proteomes" id="UP000321523"/>
    </source>
</evidence>
<accession>A0A512E3X2</accession>
<evidence type="ECO:0000313" key="2">
    <source>
        <dbReference type="EMBL" id="GEO43160.1"/>
    </source>
</evidence>
<dbReference type="AlphaFoldDB" id="A0A512E3X2"/>
<dbReference type="EMBL" id="BJYZ01000065">
    <property type="protein sequence ID" value="GEO43160.1"/>
    <property type="molecule type" value="Genomic_DNA"/>
</dbReference>
<proteinExistence type="predicted"/>
<dbReference type="InterPro" id="IPR009506">
    <property type="entry name" value="YjiS-like"/>
</dbReference>
<dbReference type="RefSeq" id="WP_244619754.1">
    <property type="nucleotide sequence ID" value="NZ_BJYZ01000065.1"/>
</dbReference>